<evidence type="ECO:0000256" key="9">
    <source>
        <dbReference type="ARBA" id="ARBA00022833"/>
    </source>
</evidence>
<dbReference type="GO" id="GO:0071555">
    <property type="term" value="P:cell wall organization"/>
    <property type="evidence" value="ECO:0007669"/>
    <property type="project" value="UniProtKB-KW"/>
</dbReference>
<comment type="cofactor">
    <cofactor evidence="1">
        <name>Zn(2+)</name>
        <dbReference type="ChEBI" id="CHEBI:29105"/>
    </cofactor>
</comment>
<organism evidence="19 20">
    <name type="scientific">Recurvomyces mirabilis</name>
    <dbReference type="NCBI Taxonomy" id="574656"/>
    <lineage>
        <taxon>Eukaryota</taxon>
        <taxon>Fungi</taxon>
        <taxon>Dikarya</taxon>
        <taxon>Ascomycota</taxon>
        <taxon>Pezizomycotina</taxon>
        <taxon>Dothideomycetes</taxon>
        <taxon>Dothideomycetidae</taxon>
        <taxon>Mycosphaerellales</taxon>
        <taxon>Teratosphaeriaceae</taxon>
        <taxon>Recurvomyces</taxon>
    </lineage>
</organism>
<dbReference type="PRINTS" id="PR00765">
    <property type="entry name" value="CRBOXYPTASEA"/>
</dbReference>
<feature type="signal peptide" evidence="17">
    <location>
        <begin position="1"/>
        <end position="15"/>
    </location>
</feature>
<dbReference type="Pfam" id="PF00246">
    <property type="entry name" value="Peptidase_M14"/>
    <property type="match status" value="1"/>
</dbReference>
<evidence type="ECO:0000313" key="19">
    <source>
        <dbReference type="EMBL" id="KAK3676184.1"/>
    </source>
</evidence>
<evidence type="ECO:0000256" key="5">
    <source>
        <dbReference type="ARBA" id="ARBA00022525"/>
    </source>
</evidence>
<comment type="subcellular location">
    <subcellularLocation>
        <location evidence="3">Secreted</location>
    </subcellularLocation>
    <subcellularLocation>
        <location evidence="2">Vacuole</location>
    </subcellularLocation>
</comment>
<evidence type="ECO:0000256" key="15">
    <source>
        <dbReference type="PROSITE-ProRule" id="PRU01379"/>
    </source>
</evidence>
<dbReference type="GO" id="GO:0005576">
    <property type="term" value="C:extracellular region"/>
    <property type="evidence" value="ECO:0007669"/>
    <property type="project" value="UniProtKB-SubCell"/>
</dbReference>
<dbReference type="SUPFAM" id="SSF53187">
    <property type="entry name" value="Zn-dependent exopeptidases"/>
    <property type="match status" value="1"/>
</dbReference>
<dbReference type="InterPro" id="IPR000834">
    <property type="entry name" value="Peptidase_M14"/>
</dbReference>
<keyword evidence="8 17" id="KW-0732">Signal</keyword>
<evidence type="ECO:0000256" key="3">
    <source>
        <dbReference type="ARBA" id="ARBA00004613"/>
    </source>
</evidence>
<dbReference type="Proteomes" id="UP001274830">
    <property type="component" value="Unassembled WGS sequence"/>
</dbReference>
<dbReference type="SMART" id="SM00631">
    <property type="entry name" value="Zn_pept"/>
    <property type="match status" value="1"/>
</dbReference>
<evidence type="ECO:0000256" key="16">
    <source>
        <dbReference type="SAM" id="MobiDB-lite"/>
    </source>
</evidence>
<feature type="chain" id="PRO_5041908997" description="Inactive metallocarboxypeptidase ECM14" evidence="17">
    <location>
        <begin position="16"/>
        <end position="590"/>
    </location>
</feature>
<dbReference type="FunFam" id="3.40.630.10:FF:000060">
    <property type="entry name" value="Putative metallocarboxypeptidase ecm14"/>
    <property type="match status" value="1"/>
</dbReference>
<dbReference type="CDD" id="cd03860">
    <property type="entry name" value="M14_CP_A-B_like"/>
    <property type="match status" value="1"/>
</dbReference>
<reference evidence="19" key="1">
    <citation type="submission" date="2023-07" db="EMBL/GenBank/DDBJ databases">
        <title>Black Yeasts Isolated from many extreme environments.</title>
        <authorList>
            <person name="Coleine C."/>
            <person name="Stajich J.E."/>
            <person name="Selbmann L."/>
        </authorList>
    </citation>
    <scope>NUCLEOTIDE SEQUENCE</scope>
    <source>
        <strain evidence="19">CCFEE 5485</strain>
    </source>
</reference>
<dbReference type="GO" id="GO:0008270">
    <property type="term" value="F:zinc ion binding"/>
    <property type="evidence" value="ECO:0007669"/>
    <property type="project" value="InterPro"/>
</dbReference>
<dbReference type="InterPro" id="IPR057246">
    <property type="entry name" value="CARBOXYPEPT_ZN_1"/>
</dbReference>
<dbReference type="PROSITE" id="PS52035">
    <property type="entry name" value="PEPTIDASE_M14"/>
    <property type="match status" value="1"/>
</dbReference>
<accession>A0AAE1C329</accession>
<keyword evidence="11" id="KW-0961">Cell wall biogenesis/degradation</keyword>
<evidence type="ECO:0000256" key="13">
    <source>
        <dbReference type="ARBA" id="ARBA00026187"/>
    </source>
</evidence>
<dbReference type="AlphaFoldDB" id="A0AAE1C329"/>
<evidence type="ECO:0000313" key="20">
    <source>
        <dbReference type="Proteomes" id="UP001274830"/>
    </source>
</evidence>
<dbReference type="GO" id="GO:0006508">
    <property type="term" value="P:proteolysis"/>
    <property type="evidence" value="ECO:0007669"/>
    <property type="project" value="InterPro"/>
</dbReference>
<comment type="caution">
    <text evidence="15">Lacks conserved residue(s) required for the propagation of feature annotation.</text>
</comment>
<evidence type="ECO:0000256" key="2">
    <source>
        <dbReference type="ARBA" id="ARBA00004116"/>
    </source>
</evidence>
<evidence type="ECO:0000259" key="18">
    <source>
        <dbReference type="PROSITE" id="PS52035"/>
    </source>
</evidence>
<dbReference type="GO" id="GO:0004181">
    <property type="term" value="F:metallocarboxypeptidase activity"/>
    <property type="evidence" value="ECO:0007669"/>
    <property type="project" value="InterPro"/>
</dbReference>
<keyword evidence="5" id="KW-0964">Secreted</keyword>
<feature type="compositionally biased region" description="Polar residues" evidence="16">
    <location>
        <begin position="161"/>
        <end position="174"/>
    </location>
</feature>
<feature type="region of interest" description="Disordered" evidence="16">
    <location>
        <begin position="160"/>
        <end position="182"/>
    </location>
</feature>
<comment type="function">
    <text evidence="12">Inactive carboxypeptidase that may play a role in cell wall organization and biogenesis.</text>
</comment>
<dbReference type="GO" id="GO:0005773">
    <property type="term" value="C:vacuole"/>
    <property type="evidence" value="ECO:0007669"/>
    <property type="project" value="UniProtKB-SubCell"/>
</dbReference>
<sequence>MLALPAALLISIVAAIPSPAAYVEQRPFSAPAPPTPSRWRMLSDKLIDTVFGNFDDQPGPDKILRGNRQAPPHTFARYGSDIVLRFNVSTAEEAKSLAEAADTLILDVWEYAEDWVDIRLSKDIVAPLLGLLPASLQHSHTPLLGQRDLVQAIFDTYPSPKGQNDQSIQTTNRAPSPVFGSSLKPSREGESNIFFADYQPLSVIDPWMRLLASLFTTHVRKVTIGVSGQGRDIVGLRVGVHPTNNDEPSSKRKTVLVVGGSHAREWISTASVNFVAYSLITGYGKIPSITHMLEDFDFVFVPSLNPDGYAYTWNTDRLWRKNRQSTNFRFCQGIDIDRAFGYQWDGDVTTTGNPCSESFAGEQPFAATEAKRLADWAKNETKHNNVEFVGFLDLHSYSQQILYPYSYSCDATPPGLENLEELAFGLAKAIRISGGHSYEVMPACEGNVASSAKAADGKQRLWPRMEAAGGSALDWFYHEMKVRYAYQIKLRDRGTYGFLLPRENIVPTGKEVLEAVLYFGNFLGEVYDAAGATKSRVELRPILDDTGGMDGRIESEGEASTELKVEDIYEDDDSFGPADMQWDLRRRRRQ</sequence>
<name>A0AAE1C329_9PEZI</name>
<proteinExistence type="inferred from homology"/>
<dbReference type="EMBL" id="JAUTXT010000011">
    <property type="protein sequence ID" value="KAK3676184.1"/>
    <property type="molecule type" value="Genomic_DNA"/>
</dbReference>
<keyword evidence="20" id="KW-1185">Reference proteome</keyword>
<dbReference type="PANTHER" id="PTHR11705">
    <property type="entry name" value="PROTEASE FAMILY M14 CARBOXYPEPTIDASE A,B"/>
    <property type="match status" value="1"/>
</dbReference>
<dbReference type="RefSeq" id="XP_064692599.1">
    <property type="nucleotide sequence ID" value="XM_064839840.1"/>
</dbReference>
<keyword evidence="6" id="KW-0926">Vacuole</keyword>
<comment type="similarity">
    <text evidence="4 15">Belongs to the peptidase M14 family.</text>
</comment>
<evidence type="ECO:0000256" key="10">
    <source>
        <dbReference type="ARBA" id="ARBA00023157"/>
    </source>
</evidence>
<feature type="region of interest" description="Disordered" evidence="16">
    <location>
        <begin position="569"/>
        <end position="590"/>
    </location>
</feature>
<keyword evidence="10" id="KW-1015">Disulfide bond</keyword>
<evidence type="ECO:0000256" key="11">
    <source>
        <dbReference type="ARBA" id="ARBA00023316"/>
    </source>
</evidence>
<evidence type="ECO:0000256" key="1">
    <source>
        <dbReference type="ARBA" id="ARBA00001947"/>
    </source>
</evidence>
<evidence type="ECO:0000256" key="17">
    <source>
        <dbReference type="SAM" id="SignalP"/>
    </source>
</evidence>
<protein>
    <recommendedName>
        <fullName evidence="13">Inactive metallocarboxypeptidase ECM14</fullName>
    </recommendedName>
    <alternativeName>
        <fullName evidence="14">Inactive metallocarboxypeptidase ecm14</fullName>
    </alternativeName>
</protein>
<comment type="caution">
    <text evidence="19">The sequence shown here is derived from an EMBL/GenBank/DDBJ whole genome shotgun (WGS) entry which is preliminary data.</text>
</comment>
<evidence type="ECO:0000256" key="7">
    <source>
        <dbReference type="ARBA" id="ARBA00022723"/>
    </source>
</evidence>
<evidence type="ECO:0000256" key="14">
    <source>
        <dbReference type="ARBA" id="ARBA00026213"/>
    </source>
</evidence>
<keyword evidence="7" id="KW-0479">Metal-binding</keyword>
<dbReference type="PROSITE" id="PS00132">
    <property type="entry name" value="CARBOXYPEPT_ZN_1"/>
    <property type="match status" value="1"/>
</dbReference>
<feature type="domain" description="Peptidase M14" evidence="18">
    <location>
        <begin position="197"/>
        <end position="523"/>
    </location>
</feature>
<evidence type="ECO:0000256" key="4">
    <source>
        <dbReference type="ARBA" id="ARBA00005988"/>
    </source>
</evidence>
<dbReference type="GeneID" id="89964386"/>
<evidence type="ECO:0000256" key="12">
    <source>
        <dbReference type="ARBA" id="ARBA00025210"/>
    </source>
</evidence>
<keyword evidence="9" id="KW-0862">Zinc</keyword>
<dbReference type="PANTHER" id="PTHR11705:SF147">
    <property type="entry name" value="INACTIVE METALLOCARBOXYPEPTIDASE ECM14"/>
    <property type="match status" value="1"/>
</dbReference>
<dbReference type="Gene3D" id="3.40.630.10">
    <property type="entry name" value="Zn peptidases"/>
    <property type="match status" value="1"/>
</dbReference>
<gene>
    <name evidence="19" type="primary">ECM14</name>
    <name evidence="19" type="ORF">LTR78_003934</name>
</gene>
<evidence type="ECO:0000256" key="6">
    <source>
        <dbReference type="ARBA" id="ARBA00022554"/>
    </source>
</evidence>
<evidence type="ECO:0000256" key="8">
    <source>
        <dbReference type="ARBA" id="ARBA00022729"/>
    </source>
</evidence>